<feature type="domain" description="Tetrapyrrole methylase" evidence="6">
    <location>
        <begin position="6"/>
        <end position="213"/>
    </location>
</feature>
<dbReference type="GO" id="GO:0004851">
    <property type="term" value="F:uroporphyrin-III C-methyltransferase activity"/>
    <property type="evidence" value="ECO:0007669"/>
    <property type="project" value="UniProtKB-EC"/>
</dbReference>
<dbReference type="InterPro" id="IPR035996">
    <property type="entry name" value="4pyrrol_Methylase_sf"/>
</dbReference>
<dbReference type="CDD" id="cd11642">
    <property type="entry name" value="SUMT"/>
    <property type="match status" value="1"/>
</dbReference>
<dbReference type="InterPro" id="IPR000878">
    <property type="entry name" value="4pyrrol_Mease"/>
</dbReference>
<reference evidence="7 8" key="1">
    <citation type="submission" date="2020-04" db="EMBL/GenBank/DDBJ databases">
        <title>Nesterenkonia sp. nov., isolated from marine sediment.</title>
        <authorList>
            <person name="Zhang G."/>
        </authorList>
    </citation>
    <scope>NUCLEOTIDE SEQUENCE [LARGE SCALE GENOMIC DNA]</scope>
    <source>
        <strain evidence="7 8">MY13</strain>
    </source>
</reference>
<evidence type="ECO:0000256" key="4">
    <source>
        <dbReference type="ARBA" id="ARBA00022691"/>
    </source>
</evidence>
<dbReference type="InterPro" id="IPR014776">
    <property type="entry name" value="4pyrrole_Mease_sub2"/>
</dbReference>
<evidence type="ECO:0000313" key="8">
    <source>
        <dbReference type="Proteomes" id="UP000523139"/>
    </source>
</evidence>
<dbReference type="FunFam" id="3.40.1010.10:FF:000001">
    <property type="entry name" value="Siroheme synthase"/>
    <property type="match status" value="1"/>
</dbReference>
<dbReference type="Pfam" id="PF00590">
    <property type="entry name" value="TP_methylase"/>
    <property type="match status" value="1"/>
</dbReference>
<gene>
    <name evidence="7" type="primary">cobA</name>
    <name evidence="7" type="ORF">HGQ17_11085</name>
</gene>
<evidence type="ECO:0000256" key="1">
    <source>
        <dbReference type="ARBA" id="ARBA00012162"/>
    </source>
</evidence>
<dbReference type="EMBL" id="JABAHY010000011">
    <property type="protein sequence ID" value="NLS10523.1"/>
    <property type="molecule type" value="Genomic_DNA"/>
</dbReference>
<dbReference type="PANTHER" id="PTHR45790">
    <property type="entry name" value="SIROHEME SYNTHASE-RELATED"/>
    <property type="match status" value="1"/>
</dbReference>
<evidence type="ECO:0000256" key="3">
    <source>
        <dbReference type="ARBA" id="ARBA00022679"/>
    </source>
</evidence>
<keyword evidence="2 7" id="KW-0489">Methyltransferase</keyword>
<keyword evidence="5" id="KW-0627">Porphyrin biosynthesis</keyword>
<dbReference type="Gene3D" id="3.30.950.10">
    <property type="entry name" value="Methyltransferase, Cobalt-precorrin-4 Transmethylase, Domain 2"/>
    <property type="match status" value="1"/>
</dbReference>
<keyword evidence="3 7" id="KW-0808">Transferase</keyword>
<evidence type="ECO:0000313" key="7">
    <source>
        <dbReference type="EMBL" id="NLS10523.1"/>
    </source>
</evidence>
<evidence type="ECO:0000256" key="2">
    <source>
        <dbReference type="ARBA" id="ARBA00022603"/>
    </source>
</evidence>
<keyword evidence="4" id="KW-0949">S-adenosyl-L-methionine</keyword>
<dbReference type="InterPro" id="IPR006366">
    <property type="entry name" value="CobA/CysG_C"/>
</dbReference>
<keyword evidence="8" id="KW-1185">Reference proteome</keyword>
<dbReference type="RefSeq" id="WP_168888009.1">
    <property type="nucleotide sequence ID" value="NZ_JABAHY010000011.1"/>
</dbReference>
<dbReference type="InterPro" id="IPR050161">
    <property type="entry name" value="Siro_Cobalamin_biosynth"/>
</dbReference>
<proteinExistence type="predicted"/>
<dbReference type="NCBIfam" id="NF004790">
    <property type="entry name" value="PRK06136.1"/>
    <property type="match status" value="1"/>
</dbReference>
<name>A0A7X8YE71_9MICC</name>
<accession>A0A7X8YE71</accession>
<dbReference type="GO" id="GO:0032259">
    <property type="term" value="P:methylation"/>
    <property type="evidence" value="ECO:0007669"/>
    <property type="project" value="UniProtKB-KW"/>
</dbReference>
<dbReference type="SUPFAM" id="SSF53790">
    <property type="entry name" value="Tetrapyrrole methylase"/>
    <property type="match status" value="1"/>
</dbReference>
<dbReference type="NCBIfam" id="TIGR01469">
    <property type="entry name" value="cobA_cysG_Cterm"/>
    <property type="match status" value="1"/>
</dbReference>
<dbReference type="AlphaFoldDB" id="A0A7X8YE71"/>
<organism evidence="7 8">
    <name type="scientific">Nesterenkonia sedimenti</name>
    <dbReference type="NCBI Taxonomy" id="1463632"/>
    <lineage>
        <taxon>Bacteria</taxon>
        <taxon>Bacillati</taxon>
        <taxon>Actinomycetota</taxon>
        <taxon>Actinomycetes</taxon>
        <taxon>Micrococcales</taxon>
        <taxon>Micrococcaceae</taxon>
        <taxon>Nesterenkonia</taxon>
    </lineage>
</organism>
<dbReference type="Proteomes" id="UP000523139">
    <property type="component" value="Unassembled WGS sequence"/>
</dbReference>
<dbReference type="InterPro" id="IPR014777">
    <property type="entry name" value="4pyrrole_Mease_sub1"/>
</dbReference>
<evidence type="ECO:0000259" key="6">
    <source>
        <dbReference type="Pfam" id="PF00590"/>
    </source>
</evidence>
<dbReference type="EC" id="2.1.1.107" evidence="1"/>
<dbReference type="Gene3D" id="3.40.1010.10">
    <property type="entry name" value="Cobalt-precorrin-4 Transmethylase, Domain 1"/>
    <property type="match status" value="1"/>
</dbReference>
<evidence type="ECO:0000256" key="5">
    <source>
        <dbReference type="ARBA" id="ARBA00023244"/>
    </source>
</evidence>
<dbReference type="GO" id="GO:0019354">
    <property type="term" value="P:siroheme biosynthetic process"/>
    <property type="evidence" value="ECO:0007669"/>
    <property type="project" value="InterPro"/>
</dbReference>
<comment type="caution">
    <text evidence="7">The sequence shown here is derived from an EMBL/GenBank/DDBJ whole genome shotgun (WGS) entry which is preliminary data.</text>
</comment>
<sequence>MTSGSVTLVGGGPGAADLMTVRARDVLATADVVFYDRLAPTDQLSLWAPKADLFDVGKRPGHHRVTQENIHRMLIDAALAGKHVVRLKGGDPFVFGRGCEEIAACRNAGLPVSVVPGVTSAVAVPAAAGIPVTARGVNRAFTVISAHDPLTEDEFSGLARLSGTVVILMGIGTLAHTVDGLLRHGLSAETPAGIVENGSLPTQRVTFSPLASLNRVAALQKLRPPAVLVIGEVVRLAESSTDYQQSLAAHGRILQATQAAA</sequence>
<dbReference type="PANTHER" id="PTHR45790:SF3">
    <property type="entry name" value="S-ADENOSYL-L-METHIONINE-DEPENDENT UROPORPHYRINOGEN III METHYLTRANSFERASE, CHLOROPLASTIC"/>
    <property type="match status" value="1"/>
</dbReference>
<protein>
    <recommendedName>
        <fullName evidence="1">uroporphyrinogen-III C-methyltransferase</fullName>
        <ecNumber evidence="1">2.1.1.107</ecNumber>
    </recommendedName>
</protein>